<evidence type="ECO:0000256" key="1">
    <source>
        <dbReference type="SAM" id="MobiDB-lite"/>
    </source>
</evidence>
<sequence length="183" mass="20754">MTDSNKGWHSEWFYVSNPPPSLPRFSGHFVQKVDEWGWATGKDEKRIWVRPMLAELRRLVQAGLTGVKVLWTFFERRAQPLKARAHPLYRYTGVGDPTRSSQDELTPVEVRARVWVAIKRSKDVAEDVTELDRHQHSLAPEPAAGMRGSTRPSRSEGGYATRPCRKTQACGPSTGWRTSASRP</sequence>
<reference evidence="2 3" key="1">
    <citation type="submission" date="2016-09" db="EMBL/GenBank/DDBJ databases">
        <title>The draft genome of Dichanthelium oligosanthes: A C3 panicoid grass species.</title>
        <authorList>
            <person name="Studer A.J."/>
            <person name="Schnable J.C."/>
            <person name="Brutnell T.P."/>
        </authorList>
    </citation>
    <scope>NUCLEOTIDE SEQUENCE [LARGE SCALE GENOMIC DNA]</scope>
    <source>
        <strain evidence="3">cv. Kellogg 1175</strain>
        <tissue evidence="2">Leaf</tissue>
    </source>
</reference>
<keyword evidence="3" id="KW-1185">Reference proteome</keyword>
<dbReference type="AlphaFoldDB" id="A0A1E5V0Z0"/>
<dbReference type="Proteomes" id="UP000095767">
    <property type="component" value="Unassembled WGS sequence"/>
</dbReference>
<dbReference type="EMBL" id="LWDX02055828">
    <property type="protein sequence ID" value="OEL18724.1"/>
    <property type="molecule type" value="Genomic_DNA"/>
</dbReference>
<feature type="region of interest" description="Disordered" evidence="1">
    <location>
        <begin position="127"/>
        <end position="183"/>
    </location>
</feature>
<organism evidence="2 3">
    <name type="scientific">Dichanthelium oligosanthes</name>
    <dbReference type="NCBI Taxonomy" id="888268"/>
    <lineage>
        <taxon>Eukaryota</taxon>
        <taxon>Viridiplantae</taxon>
        <taxon>Streptophyta</taxon>
        <taxon>Embryophyta</taxon>
        <taxon>Tracheophyta</taxon>
        <taxon>Spermatophyta</taxon>
        <taxon>Magnoliopsida</taxon>
        <taxon>Liliopsida</taxon>
        <taxon>Poales</taxon>
        <taxon>Poaceae</taxon>
        <taxon>PACMAD clade</taxon>
        <taxon>Panicoideae</taxon>
        <taxon>Panicodae</taxon>
        <taxon>Paniceae</taxon>
        <taxon>Dichantheliinae</taxon>
        <taxon>Dichanthelium</taxon>
    </lineage>
</organism>
<proteinExistence type="predicted"/>
<dbReference type="PANTHER" id="PTHR33026:SF7">
    <property type="entry name" value="OS03G0100275 PROTEIN"/>
    <property type="match status" value="1"/>
</dbReference>
<accession>A0A1E5V0Z0</accession>
<comment type="caution">
    <text evidence="2">The sequence shown here is derived from an EMBL/GenBank/DDBJ whole genome shotgun (WGS) entry which is preliminary data.</text>
</comment>
<evidence type="ECO:0000313" key="2">
    <source>
        <dbReference type="EMBL" id="OEL18724.1"/>
    </source>
</evidence>
<dbReference type="PANTHER" id="PTHR33026">
    <property type="entry name" value="OS06G0360600 PROTEIN"/>
    <property type="match status" value="1"/>
</dbReference>
<name>A0A1E5V0Z0_9POAL</name>
<evidence type="ECO:0000313" key="3">
    <source>
        <dbReference type="Proteomes" id="UP000095767"/>
    </source>
</evidence>
<gene>
    <name evidence="2" type="ORF">BAE44_0020257</name>
</gene>
<protein>
    <submittedName>
        <fullName evidence="2">Uncharacterized protein</fullName>
    </submittedName>
</protein>
<dbReference type="STRING" id="888268.A0A1E5V0Z0"/>
<dbReference type="OrthoDB" id="685425at2759"/>